<accession>A0ABS2PWQ9</accession>
<keyword evidence="3 5" id="KW-0694">RNA-binding</keyword>
<evidence type="ECO:0000313" key="7">
    <source>
        <dbReference type="EMBL" id="MBM7644301.1"/>
    </source>
</evidence>
<evidence type="ECO:0000256" key="3">
    <source>
        <dbReference type="ARBA" id="ARBA00022884"/>
    </source>
</evidence>
<name>A0ABS2PWQ9_9BACL</name>
<dbReference type="Proteomes" id="UP000808914">
    <property type="component" value="Unassembled WGS sequence"/>
</dbReference>
<evidence type="ECO:0000256" key="4">
    <source>
        <dbReference type="ARBA" id="ARBA00022917"/>
    </source>
</evidence>
<dbReference type="InterPro" id="IPR008532">
    <property type="entry name" value="NFACT_RNA-bd"/>
</dbReference>
<dbReference type="Gene3D" id="1.10.8.50">
    <property type="match status" value="1"/>
</dbReference>
<evidence type="ECO:0000256" key="1">
    <source>
        <dbReference type="ARBA" id="ARBA00022555"/>
    </source>
</evidence>
<keyword evidence="5" id="KW-0175">Coiled coil</keyword>
<evidence type="ECO:0000313" key="8">
    <source>
        <dbReference type="Proteomes" id="UP000808914"/>
    </source>
</evidence>
<dbReference type="Gene3D" id="2.30.310.10">
    <property type="entry name" value="ibrinogen binding protein from staphylococcus aureus domain"/>
    <property type="match status" value="1"/>
</dbReference>
<feature type="coiled-coil region" evidence="5">
    <location>
        <begin position="381"/>
        <end position="415"/>
    </location>
</feature>
<keyword evidence="2 5" id="KW-0699">rRNA-binding</keyword>
<dbReference type="Pfam" id="PF05833">
    <property type="entry name" value="NFACT_N"/>
    <property type="match status" value="1"/>
</dbReference>
<sequence length="577" mass="66600">MAYDGIVTRAVTESLQTLLTGSRVTKIYQPNKTDLLFHIRSQRKNYKLLFSANAQFARCHLITAAAENPKEPSMFCMLLRKHLEGSIIEAINQNGFERIIHIDFRTRDELGDIIYKRLIIELMGKHSNIILTEKASGRIIDSIKHLSPSVNRYRTVLPGQTYVSPPPQDKFDPLEAAEQDLLKVLDFNAGKIDRQLVNHIGGFSPLLSKEILHRAGLPTRDAVLKAFFEVQKDIKQSDYKPNIIYQDQGKDQFHVLDITHLSGQRKFYENIHQMLEDYYLIKAESDLVKQRAGDLSHFIMNELKKNQTKLKKLYRTLEQSKEAKTYQLYGELLTAHMHMIKQGDKNVEVINYYDENQDKISIPLNPNLSPSENAQAYFKKYNKAKNAKIMVEQQIEKTIEEIDYFERLLQQIESASLKDIDEIREELEDGGYLKRKNRSKPKNKKSKPELEKYYSSDGTLILIGKNNKQNDFLTTKEANSHETWLHTKDIPGSHVVIRSKDFSQETLMEAANLAAYFSKSRLSSRVPVDYTLIKHVRKPSGAKPGFVIYDHQKTVYVTPDEQLVMKMRKEPSAHPQS</sequence>
<gene>
    <name evidence="5" type="primary">rqcH</name>
    <name evidence="7" type="ORF">JOD45_000494</name>
</gene>
<evidence type="ECO:0000256" key="2">
    <source>
        <dbReference type="ARBA" id="ARBA00022730"/>
    </source>
</evidence>
<dbReference type="InterPro" id="IPR043682">
    <property type="entry name" value="RqcH_bacterial"/>
</dbReference>
<evidence type="ECO:0000256" key="5">
    <source>
        <dbReference type="HAMAP-Rule" id="MF_00844"/>
    </source>
</evidence>
<organism evidence="7 8">
    <name type="scientific">Scopulibacillus daqui</name>
    <dbReference type="NCBI Taxonomy" id="1469162"/>
    <lineage>
        <taxon>Bacteria</taxon>
        <taxon>Bacillati</taxon>
        <taxon>Bacillota</taxon>
        <taxon>Bacilli</taxon>
        <taxon>Bacillales</taxon>
        <taxon>Sporolactobacillaceae</taxon>
        <taxon>Scopulibacillus</taxon>
    </lineage>
</organism>
<dbReference type="InterPro" id="IPR051608">
    <property type="entry name" value="RQC_Subunit_NEMF"/>
</dbReference>
<comment type="similarity">
    <text evidence="5">Belongs to the NEMF family.</text>
</comment>
<comment type="subunit">
    <text evidence="5">Associates with stalled 50S ribosomal subunits. Binds to RqcP.</text>
</comment>
<keyword evidence="4 5" id="KW-0648">Protein biosynthesis</keyword>
<comment type="caution">
    <text evidence="7">The sequence shown here is derived from an EMBL/GenBank/DDBJ whole genome shotgun (WGS) entry which is preliminary data.</text>
</comment>
<keyword evidence="1 5" id="KW-0820">tRNA-binding</keyword>
<proteinExistence type="inferred from homology"/>
<dbReference type="Pfam" id="PF05670">
    <property type="entry name" value="NFACT-R_1"/>
    <property type="match status" value="1"/>
</dbReference>
<comment type="function">
    <text evidence="5">Key component of the ribosome quality control system (RQC), a ribosome-associated complex that mediates the extraction of incompletely synthesized nascent chains from stalled ribosomes and their subsequent degradation. RqcH recruits Ala-charged tRNA, and with RqcP directs the elongation of stalled nascent chains on 50S ribosomal subunits, leading to non-templated C-terminal alanine extensions (Ala tail). The Ala tail promotes nascent chain degradation. May add between 1 and at least 8 Ala residues. Binds to stalled 50S ribosomal subunits.</text>
</comment>
<dbReference type="RefSeq" id="WP_205002273.1">
    <property type="nucleotide sequence ID" value="NZ_JAFBER010000002.1"/>
</dbReference>
<protein>
    <recommendedName>
        <fullName evidence="5">Rqc2 homolog RqcH</fullName>
        <shortName evidence="5">RqcH</shortName>
    </recommendedName>
</protein>
<dbReference type="EMBL" id="JAFBER010000002">
    <property type="protein sequence ID" value="MBM7644301.1"/>
    <property type="molecule type" value="Genomic_DNA"/>
</dbReference>
<dbReference type="HAMAP" id="MF_00844_B">
    <property type="entry name" value="RqcH_B"/>
    <property type="match status" value="1"/>
</dbReference>
<feature type="domain" description="NFACT RNA-binding" evidence="6">
    <location>
        <begin position="453"/>
        <end position="539"/>
    </location>
</feature>
<evidence type="ECO:0000259" key="6">
    <source>
        <dbReference type="Pfam" id="PF05670"/>
    </source>
</evidence>
<reference evidence="7 8" key="1">
    <citation type="submission" date="2021-01" db="EMBL/GenBank/DDBJ databases">
        <title>Genomic Encyclopedia of Type Strains, Phase IV (KMG-IV): sequencing the most valuable type-strain genomes for metagenomic binning, comparative biology and taxonomic classification.</title>
        <authorList>
            <person name="Goeker M."/>
        </authorList>
    </citation>
    <scope>NUCLEOTIDE SEQUENCE [LARGE SCALE GENOMIC DNA]</scope>
    <source>
        <strain evidence="7 8">DSM 28236</strain>
    </source>
</reference>
<dbReference type="PANTHER" id="PTHR15239:SF6">
    <property type="entry name" value="RIBOSOME QUALITY CONTROL COMPLEX SUBUNIT NEMF"/>
    <property type="match status" value="1"/>
</dbReference>
<dbReference type="Gene3D" id="3.40.970.40">
    <property type="entry name" value="fibrinogen binding protein from staphylococcus aureus domain like"/>
    <property type="match status" value="1"/>
</dbReference>
<keyword evidence="8" id="KW-1185">Reference proteome</keyword>
<dbReference type="PANTHER" id="PTHR15239">
    <property type="entry name" value="NUCLEAR EXPORT MEDIATOR FACTOR NEMF"/>
    <property type="match status" value="1"/>
</dbReference>